<evidence type="ECO:0000313" key="2">
    <source>
        <dbReference type="EMBL" id="KAK7205152.1"/>
    </source>
</evidence>
<protein>
    <submittedName>
        <fullName evidence="2">Uncharacterized protein</fullName>
    </submittedName>
</protein>
<feature type="compositionally biased region" description="Basic and acidic residues" evidence="1">
    <location>
        <begin position="86"/>
        <end position="96"/>
    </location>
</feature>
<feature type="region of interest" description="Disordered" evidence="1">
    <location>
        <begin position="376"/>
        <end position="443"/>
    </location>
</feature>
<sequence>MDTSSRGSGTESSAVIQTAVRRKQVGSSYLAQASKPASTTLGPVSQMLADLQTAPAQAETAVKSTSSEAGAHATDLSRNKTPLKRAATERPAEARSSRSSRSPRSPAAVIDSVTPPPLLPLERLPVGILKLFNTGLKPRDDDEVLSTSENQVRDQFSLEAPVNLRYYGDRASDRMLLYDFFREFFFRVRFHFARYRNSEIKTVLRSCLRGPARMKFDDAFAWTLHPRTSLLSIYRFLAQELPDDDLDQPYCKLMRAFQAKGETPRAWLTRLENLALRAHENLSFFIVVFARDHCTNQLLRDALRPAVRALDMKAVEEICFRLTGDEYRGTGRVHEFNIPFNIDEETGEKIYIKGFPLNSVIRQNTDDEDEMLDALDEDSAGEESDDESPPPKRRKTSSTGSKKGCHFCRVHNFSRPETHSEEDCFNKDQSKRRHKSAGKAKDK</sequence>
<proteinExistence type="predicted"/>
<feature type="compositionally biased region" description="Polar residues" evidence="1">
    <location>
        <begin position="1"/>
        <end position="16"/>
    </location>
</feature>
<feature type="compositionally biased region" description="Basic residues" evidence="1">
    <location>
        <begin position="430"/>
        <end position="443"/>
    </location>
</feature>
<feature type="compositionally biased region" description="Low complexity" evidence="1">
    <location>
        <begin position="97"/>
        <end position="108"/>
    </location>
</feature>
<accession>A0ABR1F5R3</accession>
<evidence type="ECO:0000256" key="1">
    <source>
        <dbReference type="SAM" id="MobiDB-lite"/>
    </source>
</evidence>
<reference evidence="2 3" key="1">
    <citation type="submission" date="2024-03" db="EMBL/GenBank/DDBJ databases">
        <title>Genome-scale model development and genomic sequencing of the oleaginous clade Lipomyces.</title>
        <authorList>
            <consortium name="Lawrence Berkeley National Laboratory"/>
            <person name="Czajka J.J."/>
            <person name="Han Y."/>
            <person name="Kim J."/>
            <person name="Mondo S.J."/>
            <person name="Hofstad B.A."/>
            <person name="Robles A."/>
            <person name="Haridas S."/>
            <person name="Riley R."/>
            <person name="LaButti K."/>
            <person name="Pangilinan J."/>
            <person name="Andreopoulos W."/>
            <person name="Lipzen A."/>
            <person name="Yan J."/>
            <person name="Wang M."/>
            <person name="Ng V."/>
            <person name="Grigoriev I.V."/>
            <person name="Spatafora J.W."/>
            <person name="Magnuson J.K."/>
            <person name="Baker S.E."/>
            <person name="Pomraning K.R."/>
        </authorList>
    </citation>
    <scope>NUCLEOTIDE SEQUENCE [LARGE SCALE GENOMIC DNA]</scope>
    <source>
        <strain evidence="2 3">Phaff 52-87</strain>
    </source>
</reference>
<organism evidence="2 3">
    <name type="scientific">Myxozyma melibiosi</name>
    <dbReference type="NCBI Taxonomy" id="54550"/>
    <lineage>
        <taxon>Eukaryota</taxon>
        <taxon>Fungi</taxon>
        <taxon>Dikarya</taxon>
        <taxon>Ascomycota</taxon>
        <taxon>Saccharomycotina</taxon>
        <taxon>Lipomycetes</taxon>
        <taxon>Lipomycetales</taxon>
        <taxon>Lipomycetaceae</taxon>
        <taxon>Myxozyma</taxon>
    </lineage>
</organism>
<comment type="caution">
    <text evidence="2">The sequence shown here is derived from an EMBL/GenBank/DDBJ whole genome shotgun (WGS) entry which is preliminary data.</text>
</comment>
<dbReference type="GeneID" id="90038250"/>
<feature type="compositionally biased region" description="Acidic residues" evidence="1">
    <location>
        <begin position="376"/>
        <end position="388"/>
    </location>
</feature>
<dbReference type="EMBL" id="JBBJBU010000006">
    <property type="protein sequence ID" value="KAK7205152.1"/>
    <property type="molecule type" value="Genomic_DNA"/>
</dbReference>
<dbReference type="RefSeq" id="XP_064768185.1">
    <property type="nucleotide sequence ID" value="XM_064912738.1"/>
</dbReference>
<gene>
    <name evidence="2" type="ORF">BZA70DRAFT_279194</name>
</gene>
<feature type="region of interest" description="Disordered" evidence="1">
    <location>
        <begin position="1"/>
        <end position="112"/>
    </location>
</feature>
<keyword evidence="3" id="KW-1185">Reference proteome</keyword>
<feature type="compositionally biased region" description="Polar residues" evidence="1">
    <location>
        <begin position="25"/>
        <end position="43"/>
    </location>
</feature>
<feature type="compositionally biased region" description="Basic and acidic residues" evidence="1">
    <location>
        <begin position="414"/>
        <end position="429"/>
    </location>
</feature>
<dbReference type="Proteomes" id="UP001498771">
    <property type="component" value="Unassembled WGS sequence"/>
</dbReference>
<name>A0ABR1F5R3_9ASCO</name>
<evidence type="ECO:0000313" key="3">
    <source>
        <dbReference type="Proteomes" id="UP001498771"/>
    </source>
</evidence>